<dbReference type="VEuPathDB" id="FungiDB:T552_00592"/>
<feature type="transmembrane region" description="Helical" evidence="1">
    <location>
        <begin position="74"/>
        <end position="95"/>
    </location>
</feature>
<protein>
    <submittedName>
        <fullName evidence="2">Uncharacterized protein</fullName>
    </submittedName>
</protein>
<keyword evidence="3" id="KW-1185">Reference proteome</keyword>
<dbReference type="Proteomes" id="UP000054454">
    <property type="component" value="Unassembled WGS sequence"/>
</dbReference>
<evidence type="ECO:0000256" key="1">
    <source>
        <dbReference type="SAM" id="Phobius"/>
    </source>
</evidence>
<dbReference type="EMBL" id="LFVZ01000003">
    <property type="protein sequence ID" value="KTW30114.1"/>
    <property type="molecule type" value="Genomic_DNA"/>
</dbReference>
<keyword evidence="1" id="KW-1133">Transmembrane helix</keyword>
<reference evidence="3" key="1">
    <citation type="journal article" date="2016" name="Nat. Commun.">
        <title>Genome analysis of three Pneumocystis species reveals adaptation mechanisms to life exclusively in mammalian hosts.</title>
        <authorList>
            <person name="Ma L."/>
            <person name="Chen Z."/>
            <person name="Huang D.W."/>
            <person name="Kutty G."/>
            <person name="Ishihara M."/>
            <person name="Wang H."/>
            <person name="Abouelleil A."/>
            <person name="Bishop L."/>
            <person name="Davey E."/>
            <person name="Deng R."/>
            <person name="Deng X."/>
            <person name="Fan L."/>
            <person name="Fantoni G."/>
            <person name="Fitzgerald M."/>
            <person name="Gogineni E."/>
            <person name="Goldberg J.M."/>
            <person name="Handley G."/>
            <person name="Hu X."/>
            <person name="Huber C."/>
            <person name="Jiao X."/>
            <person name="Jones K."/>
            <person name="Levin J.Z."/>
            <person name="Liu Y."/>
            <person name="Macdonald P."/>
            <person name="Melnikov A."/>
            <person name="Raley C."/>
            <person name="Sassi M."/>
            <person name="Sherman B.T."/>
            <person name="Song X."/>
            <person name="Sykes S."/>
            <person name="Tran B."/>
            <person name="Walsh L."/>
            <person name="Xia Y."/>
            <person name="Yang J."/>
            <person name="Young S."/>
            <person name="Zeng Q."/>
            <person name="Zheng X."/>
            <person name="Stephens R."/>
            <person name="Nusbaum C."/>
            <person name="Birren B.W."/>
            <person name="Azadi P."/>
            <person name="Lempicki R.A."/>
            <person name="Cuomo C.A."/>
            <person name="Kovacs J.A."/>
        </authorList>
    </citation>
    <scope>NUCLEOTIDE SEQUENCE [LARGE SCALE GENOMIC DNA]</scope>
    <source>
        <strain evidence="3">B80</strain>
    </source>
</reference>
<proteinExistence type="predicted"/>
<keyword evidence="1" id="KW-0812">Transmembrane</keyword>
<keyword evidence="1" id="KW-0472">Membrane</keyword>
<name>A0A0W4ZNZ9_PNEC8</name>
<dbReference type="GeneID" id="28935405"/>
<gene>
    <name evidence="2" type="ORF">T552_00592</name>
</gene>
<organism evidence="2 3">
    <name type="scientific">Pneumocystis carinii (strain B80)</name>
    <name type="common">Rat pneumocystis pneumonia agent</name>
    <name type="synonym">Pneumocystis carinii f. sp. carinii</name>
    <dbReference type="NCBI Taxonomy" id="1408658"/>
    <lineage>
        <taxon>Eukaryota</taxon>
        <taxon>Fungi</taxon>
        <taxon>Dikarya</taxon>
        <taxon>Ascomycota</taxon>
        <taxon>Taphrinomycotina</taxon>
        <taxon>Pneumocystomycetes</taxon>
        <taxon>Pneumocystaceae</taxon>
        <taxon>Pneumocystis</taxon>
    </lineage>
</organism>
<accession>A0A0W4ZNZ9</accession>
<evidence type="ECO:0000313" key="3">
    <source>
        <dbReference type="Proteomes" id="UP000054454"/>
    </source>
</evidence>
<dbReference type="OrthoDB" id="5415050at2759"/>
<comment type="caution">
    <text evidence="2">The sequence shown here is derived from an EMBL/GenBank/DDBJ whole genome shotgun (WGS) entry which is preliminary data.</text>
</comment>
<evidence type="ECO:0000313" key="2">
    <source>
        <dbReference type="EMBL" id="KTW30114.1"/>
    </source>
</evidence>
<dbReference type="AlphaFoldDB" id="A0A0W4ZNZ9"/>
<sequence length="97" mass="10122">MFFVMIRGAAFSGTQLVKRDMKDVKEEANKTILKPLGEVANQTASGGPSNLQAKNESISLSANVSVSSEPSGSIRISIASATIVFAILAFIGSLASF</sequence>
<dbReference type="RefSeq" id="XP_018226905.1">
    <property type="nucleotide sequence ID" value="XM_018369203.1"/>
</dbReference>